<keyword evidence="2" id="KW-1185">Reference proteome</keyword>
<proteinExistence type="predicted"/>
<dbReference type="Proteomes" id="UP001149090">
    <property type="component" value="Unassembled WGS sequence"/>
</dbReference>
<name>A0A9Q0LQF4_ANAIG</name>
<gene>
    <name evidence="1" type="ORF">M0811_00112</name>
</gene>
<accession>A0A9Q0LQF4</accession>
<reference evidence="1" key="1">
    <citation type="submission" date="2022-10" db="EMBL/GenBank/DDBJ databases">
        <title>Novel sulphate-reducing endosymbionts in the free-living metamonad Anaeramoeba.</title>
        <authorList>
            <person name="Jerlstrom-Hultqvist J."/>
            <person name="Cepicka I."/>
            <person name="Gallot-Lavallee L."/>
            <person name="Salas-Leiva D."/>
            <person name="Curtis B.A."/>
            <person name="Zahonova K."/>
            <person name="Pipaliya S."/>
            <person name="Dacks J."/>
            <person name="Roger A.J."/>
        </authorList>
    </citation>
    <scope>NUCLEOTIDE SEQUENCE</scope>
    <source>
        <strain evidence="1">BMAN</strain>
    </source>
</reference>
<comment type="caution">
    <text evidence="1">The sequence shown here is derived from an EMBL/GenBank/DDBJ whole genome shotgun (WGS) entry which is preliminary data.</text>
</comment>
<dbReference type="AlphaFoldDB" id="A0A9Q0LQF4"/>
<dbReference type="EMBL" id="JAPDFW010000059">
    <property type="protein sequence ID" value="KAJ5076795.1"/>
    <property type="molecule type" value="Genomic_DNA"/>
</dbReference>
<dbReference type="OrthoDB" id="21595at2759"/>
<evidence type="ECO:0000313" key="1">
    <source>
        <dbReference type="EMBL" id="KAJ5076795.1"/>
    </source>
</evidence>
<protein>
    <submittedName>
        <fullName evidence="1">Calponin</fullName>
    </submittedName>
</protein>
<dbReference type="InterPro" id="IPR036872">
    <property type="entry name" value="CH_dom_sf"/>
</dbReference>
<dbReference type="Gene3D" id="1.10.418.10">
    <property type="entry name" value="Calponin-like domain"/>
    <property type="match status" value="1"/>
</dbReference>
<organism evidence="1 2">
    <name type="scientific">Anaeramoeba ignava</name>
    <name type="common">Anaerobic marine amoeba</name>
    <dbReference type="NCBI Taxonomy" id="1746090"/>
    <lineage>
        <taxon>Eukaryota</taxon>
        <taxon>Metamonada</taxon>
        <taxon>Anaeramoebidae</taxon>
        <taxon>Anaeramoeba</taxon>
    </lineage>
</organism>
<dbReference type="SUPFAM" id="SSF47576">
    <property type="entry name" value="Calponin-homology domain, CH-domain"/>
    <property type="match status" value="1"/>
</dbReference>
<sequence length="591" mass="69637">MENDLQNIVNKWIESIMNSPLILKKNKRKELTVQLCELMNKIQPKSIGNIFYNTPKENLNNFLQCSKLYGVEDGIVENTNDMTAENFNLKILFILYNLGHIANSKGFHPLIQEMKQYIQIDVCSGEERSATMFIYFSPNKLFQCFITSNIYFQFMELKLFQTFKFDLLSKINQKENNMKHNFFLFHQYKSFPAFVISTPNFQTLKSTDYIVDCIEFACSKKLYSEEQKGLSSIIKSIKKMNQKHDLAIPKLLAEQYLIGNEKQHFLVQFSSQNDSISKWGILNITRKKLEISSYFSNIFDEKFSKFSIKLNSKKKNSFKISHETTKESLEIKTLSNFFSFIISEIIIHLRQAYSKESTESAEKEIDLKLNKQIIVKESQKIISKYSNLFMSLDQTLNQEKTFFVHLIQKFHSFPAKIIFSQNHLILQMENEEIDKDDYIHIEIKIDSQNTCILLISFVALNRGYFVLVDNEETQENIILSFLYFEHISKQKISQDFGKIQNENKFSEDDFNTVSLSSDLDEETFRFKNIEEIEKKSKNIEEKKIKEIKKQDLIYSKVDVVEDQWTENEESLENLFLTDNDFGGEEARRYRI</sequence>
<evidence type="ECO:0000313" key="2">
    <source>
        <dbReference type="Proteomes" id="UP001149090"/>
    </source>
</evidence>